<dbReference type="SUPFAM" id="SSF52374">
    <property type="entry name" value="Nucleotidylyl transferase"/>
    <property type="match status" value="1"/>
</dbReference>
<feature type="domain" description="Cytidyltransferase-like" evidence="11">
    <location>
        <begin position="924"/>
        <end position="1086"/>
    </location>
</feature>
<evidence type="ECO:0000256" key="8">
    <source>
        <dbReference type="ARBA" id="ARBA00022840"/>
    </source>
</evidence>
<evidence type="ECO:0000313" key="13">
    <source>
        <dbReference type="Proteomes" id="UP000767854"/>
    </source>
</evidence>
<keyword evidence="7" id="KW-0547">Nucleotide-binding</keyword>
<evidence type="ECO:0000256" key="5">
    <source>
        <dbReference type="ARBA" id="ARBA00022679"/>
    </source>
</evidence>
<dbReference type="InterPro" id="IPR014729">
    <property type="entry name" value="Rossmann-like_a/b/a_fold"/>
</dbReference>
<dbReference type="SUPFAM" id="SSF48371">
    <property type="entry name" value="ARM repeat"/>
    <property type="match status" value="1"/>
</dbReference>
<accession>A0ABS2MT94</accession>
<dbReference type="RefSeq" id="WP_204665069.1">
    <property type="nucleotide sequence ID" value="NZ_JAFBDT010000024.1"/>
</dbReference>
<dbReference type="SUPFAM" id="SSF109604">
    <property type="entry name" value="HD-domain/PDEase-like"/>
    <property type="match status" value="1"/>
</dbReference>
<keyword evidence="9" id="KW-0520">NAD</keyword>
<evidence type="ECO:0000256" key="6">
    <source>
        <dbReference type="ARBA" id="ARBA00022695"/>
    </source>
</evidence>
<sequence length="1624" mass="189400">MTDLVFRKIAKEVLNRNFIKRYGIERKRVSDYVTTMAFKEKIRDMLDRKDYTSQSVYALMQGLIENYPVKEQPEDWLTYIYFYSLNFSFPAAVTIELNYDLNRVAELYLRVLRIFSELQMTSEDGTWQSRYPLSLLTESEIEDLEDRTEFDVFRKAFKYEFVYEMMKLNQEVIGYTTLDHICGVHYIAMKIARQLKALGFPIDLGRVSGAAAGHDIGKFGCKPEEAHKVAYYHYYYTGEWFEKRSIVYIRNVAINHSTWDLELEALPIESLILIYSDFRVKADYIDGVSQMKIFTLEDSFNVILNKLDNLDEAKKNRYRRVYSKLNDFENFLLDLNVNTDADRGIDLDHTATIKRKYFALMQGDAITQNVVFSSIQHNIELLYRFRDEASLNKLLEPVRTSRDMTSLRGYIAILEEYYNYLTQKQKQIVIGFLYEKLVLPQEDIRKQCAELIGTIIASYDEEIRKEIPTSALVTREQLDTVGLFNYYVDRFLNPETKVIERHKKYISYSMRDMIASYFQHLKGQNKRLNSIEILVNDFEKYREEEKIRFYLIKAARVLPFDDFSDDQRFKIMNFVSELLTNEDVKLRLRAYNLIYSILPYADEDIIVKTELKRVVSISNPSTGDPAENYARLKLAETLRMDAETVDYLKQICIDDLKLTSNIFLSNLKSATLDVAKRFQIELLMRNTLLYDYENSFYMAMHLCNLLKVSALESVRNTAGRMLLHLVSHLNFEQKNDIAVELIRALEMESYEFTKYIPPYLGQIILHVHPKELDEIIESFEKKMSTNNEKLIALIVKTVGYAVVRYSNYKYAFKESVIWHEKRILRMYGVLFNGFVHSSSYVNQMAFSVVAKDIFSEPTLSLKKKEYLYRLTIKKTMSLMVNTDEANDLIFFNNSASLKYIYNFISEYQHLRGTIPLKPNTKIAFFPGAFDPFTLSHKQIANDIKKRGFEVLLYVDEFSWSKRTQPNLIRRTIIKRSVADEIGIFPFPRDVTINIANDKDLKRLKKLFPDSEVYLVVGTDVILNASAYKGEMGFIKEIPHLIYERGGRDMSKEDQKRLNQKIEKLHPNTLKFTLPKAYETISSTLIRDYIDENRDISTLIDPLAQNFIYEKSLYQREPLLKELMTTKSISLEFLDQITDADKNSILMSDFKCATAIIREIERNDQRKLLVLRSLKENGKIIAISMFHWLRAADIHYAFESPEIIKNVRDHSVGRILMIDGIFKQKGCDFKNVEQIMLTETLANALSRDYTYCVYKESLHDQISKEMDDVLRKQGFVNISSTTGMEIAYSVNMSTPCTLNLDVHSQFKEPYKSMPELNEVMVRARGRLQKALTELYPGNLVLNFDRAMIYETLIKKVCDENGVSVNPVTPRTLGTAMCVPFGAVFKRWILPNTVTKTLHAEKYFSTDLATHQIREYPYYLDLENQIKMIKSYDRPIILVDDLLNKGYRLQALVPYFEKYKVNVQKFIVGIMSGAGREVAESMNLNVGAAYFIPKIKVWFYESKLYPFIDGDAIWRGSVPDRNLINSVNLILPYSSAGYITDTSKAAIYNLSEVALENTVEILSAVEMIYEKQNERMLTIDRLGEVLNTPRYPDKGKNIFYSSNVRPSEYIKDDLEQLRKMKNFYIG</sequence>
<reference evidence="12 13" key="1">
    <citation type="submission" date="2021-01" db="EMBL/GenBank/DDBJ databases">
        <title>Genomic Encyclopedia of Type Strains, Phase IV (KMG-IV): sequencing the most valuable type-strain genomes for metagenomic binning, comparative biology and taxonomic classification.</title>
        <authorList>
            <person name="Goeker M."/>
        </authorList>
    </citation>
    <scope>NUCLEOTIDE SEQUENCE [LARGE SCALE GENOMIC DNA]</scope>
    <source>
        <strain evidence="12 13">DSM 24436</strain>
    </source>
</reference>
<dbReference type="Pfam" id="PF01467">
    <property type="entry name" value="CTP_transf_like"/>
    <property type="match status" value="1"/>
</dbReference>
<evidence type="ECO:0000256" key="2">
    <source>
        <dbReference type="ARBA" id="ARBA00005019"/>
    </source>
</evidence>
<keyword evidence="8" id="KW-0067">ATP-binding</keyword>
<dbReference type="EMBL" id="JAFBDT010000024">
    <property type="protein sequence ID" value="MBM7562641.1"/>
    <property type="molecule type" value="Genomic_DNA"/>
</dbReference>
<evidence type="ECO:0000256" key="4">
    <source>
        <dbReference type="ARBA" id="ARBA00022642"/>
    </source>
</evidence>
<keyword evidence="6 12" id="KW-0548">Nucleotidyltransferase</keyword>
<dbReference type="GO" id="GO:0016779">
    <property type="term" value="F:nucleotidyltransferase activity"/>
    <property type="evidence" value="ECO:0007669"/>
    <property type="project" value="UniProtKB-KW"/>
</dbReference>
<evidence type="ECO:0000256" key="9">
    <source>
        <dbReference type="ARBA" id="ARBA00023027"/>
    </source>
</evidence>
<evidence type="ECO:0000259" key="11">
    <source>
        <dbReference type="Pfam" id="PF01467"/>
    </source>
</evidence>
<evidence type="ECO:0000256" key="3">
    <source>
        <dbReference type="ARBA" id="ARBA00012389"/>
    </source>
</evidence>
<dbReference type="InterPro" id="IPR004821">
    <property type="entry name" value="Cyt_trans-like"/>
</dbReference>
<dbReference type="InterPro" id="IPR005248">
    <property type="entry name" value="NadD/NMNAT"/>
</dbReference>
<dbReference type="PANTHER" id="PTHR39321:SF3">
    <property type="entry name" value="PHOSPHOPANTETHEINE ADENYLYLTRANSFERASE"/>
    <property type="match status" value="1"/>
</dbReference>
<name>A0ABS2MT94_9FIRM</name>
<keyword evidence="13" id="KW-1185">Reference proteome</keyword>
<gene>
    <name evidence="12" type="ORF">JOC49_002202</name>
</gene>
<comment type="pathway">
    <text evidence="2">Cofactor biosynthesis; NAD(+) biosynthesis; deamido-NAD(+) from nicotinate D-ribonucleotide: step 1/1.</text>
</comment>
<evidence type="ECO:0000256" key="7">
    <source>
        <dbReference type="ARBA" id="ARBA00022741"/>
    </source>
</evidence>
<organism evidence="12 13">
    <name type="scientific">Fusibacter tunisiensis</name>
    <dbReference type="NCBI Taxonomy" id="1008308"/>
    <lineage>
        <taxon>Bacteria</taxon>
        <taxon>Bacillati</taxon>
        <taxon>Bacillota</taxon>
        <taxon>Clostridia</taxon>
        <taxon>Eubacteriales</taxon>
        <taxon>Eubacteriales Family XII. Incertae Sedis</taxon>
        <taxon>Fusibacter</taxon>
    </lineage>
</organism>
<evidence type="ECO:0000256" key="10">
    <source>
        <dbReference type="ARBA" id="ARBA00048721"/>
    </source>
</evidence>
<dbReference type="Proteomes" id="UP000767854">
    <property type="component" value="Unassembled WGS sequence"/>
</dbReference>
<dbReference type="Gene3D" id="3.40.50.620">
    <property type="entry name" value="HUPs"/>
    <property type="match status" value="1"/>
</dbReference>
<proteinExistence type="predicted"/>
<dbReference type="InterPro" id="IPR016024">
    <property type="entry name" value="ARM-type_fold"/>
</dbReference>
<keyword evidence="4" id="KW-0662">Pyridine nucleotide biosynthesis</keyword>
<keyword evidence="5" id="KW-0808">Transferase</keyword>
<comment type="caution">
    <text evidence="12">The sequence shown here is derived from an EMBL/GenBank/DDBJ whole genome shotgun (WGS) entry which is preliminary data.</text>
</comment>
<dbReference type="PANTHER" id="PTHR39321">
    <property type="entry name" value="NICOTINATE-NUCLEOTIDE ADENYLYLTRANSFERASE-RELATED"/>
    <property type="match status" value="1"/>
</dbReference>
<comment type="catalytic activity">
    <reaction evidence="10">
        <text>nicotinate beta-D-ribonucleotide + ATP + H(+) = deamido-NAD(+) + diphosphate</text>
        <dbReference type="Rhea" id="RHEA:22860"/>
        <dbReference type="ChEBI" id="CHEBI:15378"/>
        <dbReference type="ChEBI" id="CHEBI:30616"/>
        <dbReference type="ChEBI" id="CHEBI:33019"/>
        <dbReference type="ChEBI" id="CHEBI:57502"/>
        <dbReference type="ChEBI" id="CHEBI:58437"/>
        <dbReference type="EC" id="2.7.7.18"/>
    </reaction>
</comment>
<comment type="function">
    <text evidence="1">Catalyzes the reversible adenylation of nicotinate mononucleotide (NaMN) to nicotinic acid adenine dinucleotide (NaAD).</text>
</comment>
<evidence type="ECO:0000313" key="12">
    <source>
        <dbReference type="EMBL" id="MBM7562641.1"/>
    </source>
</evidence>
<protein>
    <recommendedName>
        <fullName evidence="3">nicotinate-nucleotide adenylyltransferase</fullName>
        <ecNumber evidence="3">2.7.7.18</ecNumber>
    </recommendedName>
</protein>
<dbReference type="EC" id="2.7.7.18" evidence="3"/>
<evidence type="ECO:0000256" key="1">
    <source>
        <dbReference type="ARBA" id="ARBA00002324"/>
    </source>
</evidence>